<dbReference type="CDD" id="cd01876">
    <property type="entry name" value="YihA_EngB"/>
    <property type="match status" value="1"/>
</dbReference>
<proteinExistence type="inferred from homology"/>
<dbReference type="Proteomes" id="UP000636949">
    <property type="component" value="Unassembled WGS sequence"/>
</dbReference>
<keyword evidence="8 10" id="KW-0717">Septation</keyword>
<keyword evidence="9 10" id="KW-0131">Cell cycle</keyword>
<comment type="function">
    <text evidence="10">Necessary for normal cell division and for the maintenance of normal septation.</text>
</comment>
<dbReference type="EMBL" id="BMJS01000001">
    <property type="protein sequence ID" value="GGF88740.1"/>
    <property type="molecule type" value="Genomic_DNA"/>
</dbReference>
<dbReference type="SUPFAM" id="SSF52540">
    <property type="entry name" value="P-loop containing nucleoside triphosphate hydrolases"/>
    <property type="match status" value="1"/>
</dbReference>
<dbReference type="Gene3D" id="3.40.50.300">
    <property type="entry name" value="P-loop containing nucleotide triphosphate hydrolases"/>
    <property type="match status" value="1"/>
</dbReference>
<dbReference type="HAMAP" id="MF_00321">
    <property type="entry name" value="GTPase_EngB"/>
    <property type="match status" value="1"/>
</dbReference>
<dbReference type="GO" id="GO:0005525">
    <property type="term" value="F:GTP binding"/>
    <property type="evidence" value="ECO:0007669"/>
    <property type="project" value="UniProtKB-UniRule"/>
</dbReference>
<dbReference type="InterPro" id="IPR006073">
    <property type="entry name" value="GTP-bd"/>
</dbReference>
<dbReference type="NCBIfam" id="TIGR03598">
    <property type="entry name" value="GTPase_YsxC"/>
    <property type="match status" value="1"/>
</dbReference>
<dbReference type="FunFam" id="3.40.50.300:FF:000098">
    <property type="entry name" value="Probable GTP-binding protein EngB"/>
    <property type="match status" value="1"/>
</dbReference>
<dbReference type="PROSITE" id="PS51706">
    <property type="entry name" value="G_ENGB"/>
    <property type="match status" value="1"/>
</dbReference>
<evidence type="ECO:0000256" key="10">
    <source>
        <dbReference type="HAMAP-Rule" id="MF_00321"/>
    </source>
</evidence>
<evidence type="ECO:0000313" key="12">
    <source>
        <dbReference type="EMBL" id="GGF88740.1"/>
    </source>
</evidence>
<protein>
    <recommendedName>
        <fullName evidence="10">Probable GTP-binding protein EngB</fullName>
    </recommendedName>
</protein>
<dbReference type="InterPro" id="IPR027417">
    <property type="entry name" value="P-loop_NTPase"/>
</dbReference>
<dbReference type="Pfam" id="PF01926">
    <property type="entry name" value="MMR_HSR1"/>
    <property type="match status" value="1"/>
</dbReference>
<dbReference type="GO" id="GO:0000917">
    <property type="term" value="P:division septum assembly"/>
    <property type="evidence" value="ECO:0007669"/>
    <property type="project" value="UniProtKB-KW"/>
</dbReference>
<name>A0A8J2Z219_9GAMM</name>
<evidence type="ECO:0000259" key="11">
    <source>
        <dbReference type="PROSITE" id="PS51706"/>
    </source>
</evidence>
<keyword evidence="13" id="KW-1185">Reference proteome</keyword>
<evidence type="ECO:0000256" key="6">
    <source>
        <dbReference type="ARBA" id="ARBA00022842"/>
    </source>
</evidence>
<keyword evidence="4" id="KW-0479">Metal-binding</keyword>
<keyword evidence="3 10" id="KW-0132">Cell division</keyword>
<dbReference type="PANTHER" id="PTHR11649:SF13">
    <property type="entry name" value="ENGB-TYPE G DOMAIN-CONTAINING PROTEIN"/>
    <property type="match status" value="1"/>
</dbReference>
<reference evidence="12" key="2">
    <citation type="submission" date="2020-09" db="EMBL/GenBank/DDBJ databases">
        <authorList>
            <person name="Sun Q."/>
            <person name="Zhou Y."/>
        </authorList>
    </citation>
    <scope>NUCLEOTIDE SEQUENCE</scope>
    <source>
        <strain evidence="12">CGMCC 1.15758</strain>
    </source>
</reference>
<evidence type="ECO:0000256" key="1">
    <source>
        <dbReference type="ARBA" id="ARBA00001946"/>
    </source>
</evidence>
<evidence type="ECO:0000256" key="8">
    <source>
        <dbReference type="ARBA" id="ARBA00023210"/>
    </source>
</evidence>
<organism evidence="12 13">
    <name type="scientific">Cysteiniphilum litorale</name>
    <dbReference type="NCBI Taxonomy" id="2056700"/>
    <lineage>
        <taxon>Bacteria</taxon>
        <taxon>Pseudomonadati</taxon>
        <taxon>Pseudomonadota</taxon>
        <taxon>Gammaproteobacteria</taxon>
        <taxon>Thiotrichales</taxon>
        <taxon>Fastidiosibacteraceae</taxon>
        <taxon>Cysteiniphilum</taxon>
    </lineage>
</organism>
<comment type="cofactor">
    <cofactor evidence="1">
        <name>Mg(2+)</name>
        <dbReference type="ChEBI" id="CHEBI:18420"/>
    </cofactor>
</comment>
<evidence type="ECO:0000256" key="7">
    <source>
        <dbReference type="ARBA" id="ARBA00023134"/>
    </source>
</evidence>
<evidence type="ECO:0000256" key="3">
    <source>
        <dbReference type="ARBA" id="ARBA00022618"/>
    </source>
</evidence>
<dbReference type="InterPro" id="IPR019987">
    <property type="entry name" value="GTP-bd_ribosome_bio_YsxC"/>
</dbReference>
<dbReference type="AlphaFoldDB" id="A0A8J2Z219"/>
<comment type="caution">
    <text evidence="12">The sequence shown here is derived from an EMBL/GenBank/DDBJ whole genome shotgun (WGS) entry which is preliminary data.</text>
</comment>
<gene>
    <name evidence="10 12" type="primary">engB</name>
    <name evidence="12" type="ORF">GCM10010995_02440</name>
</gene>
<evidence type="ECO:0000256" key="9">
    <source>
        <dbReference type="ARBA" id="ARBA00023306"/>
    </source>
</evidence>
<evidence type="ECO:0000313" key="13">
    <source>
        <dbReference type="Proteomes" id="UP000636949"/>
    </source>
</evidence>
<accession>A0A8J2Z219</accession>
<sequence length="254" mass="28771">MNDKKAKKVKEIRKVDKVGKIDKVKDLENIKESQAVVDEAGESLPLKPMNYRQATYVMGAALVEQLPHDYGIEVAFAGRSNAGKSSALNALTEQTKLARVSKTPGRTQLINLFELEEHKRLVDLPGYGYAKVSEKIKASWQKTLEMYLTTRACLKGIVLLVDSRHPIKSFDCMMIEAAVQNDLNLHVLLTKADKLNNSEKAKAERLLRDYLKQVRAPENISFQLFSAQNKMGLDKLKHKLDQWYNLPFVDLESI</sequence>
<feature type="domain" description="EngB-type G" evidence="11">
    <location>
        <begin position="70"/>
        <end position="246"/>
    </location>
</feature>
<reference evidence="12" key="1">
    <citation type="journal article" date="2014" name="Int. J. Syst. Evol. Microbiol.">
        <title>Complete genome sequence of Corynebacterium casei LMG S-19264T (=DSM 44701T), isolated from a smear-ripened cheese.</title>
        <authorList>
            <consortium name="US DOE Joint Genome Institute (JGI-PGF)"/>
            <person name="Walter F."/>
            <person name="Albersmeier A."/>
            <person name="Kalinowski J."/>
            <person name="Ruckert C."/>
        </authorList>
    </citation>
    <scope>NUCLEOTIDE SEQUENCE</scope>
    <source>
        <strain evidence="12">CGMCC 1.15758</strain>
    </source>
</reference>
<evidence type="ECO:0000256" key="2">
    <source>
        <dbReference type="ARBA" id="ARBA00009638"/>
    </source>
</evidence>
<comment type="similarity">
    <text evidence="2 10">Belongs to the TRAFAC class TrmE-Era-EngA-EngB-Septin-like GTPase superfamily. EngB GTPase family.</text>
</comment>
<dbReference type="GO" id="GO:0046872">
    <property type="term" value="F:metal ion binding"/>
    <property type="evidence" value="ECO:0007669"/>
    <property type="project" value="UniProtKB-KW"/>
</dbReference>
<evidence type="ECO:0000256" key="4">
    <source>
        <dbReference type="ARBA" id="ARBA00022723"/>
    </source>
</evidence>
<evidence type="ECO:0000256" key="5">
    <source>
        <dbReference type="ARBA" id="ARBA00022741"/>
    </source>
</evidence>
<dbReference type="GO" id="GO:0005829">
    <property type="term" value="C:cytosol"/>
    <property type="evidence" value="ECO:0007669"/>
    <property type="project" value="TreeGrafter"/>
</dbReference>
<keyword evidence="7 10" id="KW-0342">GTP-binding</keyword>
<dbReference type="PANTHER" id="PTHR11649">
    <property type="entry name" value="MSS1/TRME-RELATED GTP-BINDING PROTEIN"/>
    <property type="match status" value="1"/>
</dbReference>
<keyword evidence="6" id="KW-0460">Magnesium</keyword>
<keyword evidence="5 10" id="KW-0547">Nucleotide-binding</keyword>
<dbReference type="InterPro" id="IPR030393">
    <property type="entry name" value="G_ENGB_dom"/>
</dbReference>